<dbReference type="GO" id="GO:0016791">
    <property type="term" value="F:phosphatase activity"/>
    <property type="evidence" value="ECO:0007669"/>
    <property type="project" value="UniProtKB-ARBA"/>
</dbReference>
<proteinExistence type="inferred from homology"/>
<dbReference type="PANTHER" id="PTHR11567:SF19">
    <property type="entry name" value="GH19849P"/>
    <property type="match status" value="1"/>
</dbReference>
<dbReference type="AlphaFoldDB" id="A0A0L0C0A7"/>
<dbReference type="SUPFAM" id="SSF53254">
    <property type="entry name" value="Phosphoglycerate mutase-like"/>
    <property type="match status" value="1"/>
</dbReference>
<dbReference type="InterPro" id="IPR000560">
    <property type="entry name" value="His_Pase_clade-2"/>
</dbReference>
<gene>
    <name evidence="3" type="ORF">FF38_07850</name>
</gene>
<evidence type="ECO:0000313" key="4">
    <source>
        <dbReference type="Proteomes" id="UP000037069"/>
    </source>
</evidence>
<keyword evidence="2" id="KW-0472">Membrane</keyword>
<dbReference type="InterPro" id="IPR050645">
    <property type="entry name" value="Histidine_acid_phosphatase"/>
</dbReference>
<dbReference type="Gene3D" id="3.40.50.1240">
    <property type="entry name" value="Phosphoglycerate mutase-like"/>
    <property type="match status" value="1"/>
</dbReference>
<dbReference type="OMA" id="CENHPPD"/>
<name>A0A0L0C0A7_LUCCU</name>
<comment type="similarity">
    <text evidence="1">Belongs to the histidine acid phosphatase family.</text>
</comment>
<reference evidence="3 4" key="1">
    <citation type="journal article" date="2015" name="Nat. Commun.">
        <title>Lucilia cuprina genome unlocks parasitic fly biology to underpin future interventions.</title>
        <authorList>
            <person name="Anstead C.A."/>
            <person name="Korhonen P.K."/>
            <person name="Young N.D."/>
            <person name="Hall R.S."/>
            <person name="Jex A.R."/>
            <person name="Murali S.C."/>
            <person name="Hughes D.S."/>
            <person name="Lee S.F."/>
            <person name="Perry T."/>
            <person name="Stroehlein A.J."/>
            <person name="Ansell B.R."/>
            <person name="Breugelmans B."/>
            <person name="Hofmann A."/>
            <person name="Qu J."/>
            <person name="Dugan S."/>
            <person name="Lee S.L."/>
            <person name="Chao H."/>
            <person name="Dinh H."/>
            <person name="Han Y."/>
            <person name="Doddapaneni H.V."/>
            <person name="Worley K.C."/>
            <person name="Muzny D.M."/>
            <person name="Ioannidis P."/>
            <person name="Waterhouse R.M."/>
            <person name="Zdobnov E.M."/>
            <person name="James P.J."/>
            <person name="Bagnall N.H."/>
            <person name="Kotze A.C."/>
            <person name="Gibbs R.A."/>
            <person name="Richards S."/>
            <person name="Batterham P."/>
            <person name="Gasser R.B."/>
        </authorList>
    </citation>
    <scope>NUCLEOTIDE SEQUENCE [LARGE SCALE GENOMIC DNA]</scope>
    <source>
        <strain evidence="3 4">LS</strain>
        <tissue evidence="3">Full body</tissue>
    </source>
</reference>
<sequence>MAKIDCKSRRGTKISVMILGGALCTVMMAYFVFGDTNDERGLRNLRMISILFRHGEKNPSELYPNDSHATHEWPGGLGALTQKGSLQSYNLGKNLRMRYYRLLPPNGLYTQQQIRVLSSAAERCIMSANSLLAGFMPPLEHSNPLPVQWQPVPVNTIPRKEDTLLAQKKPCAKYDTILDKLYKNPPPDLKKLNEENAELYKLLTRHTGKNISNVLDVEYLYNTLKIESEAGLDLPDWAENIYPERLEPLAERSYVLFTETNLMKKVKGGAFLNEIHSKMIDKRKRNLNPDRKIFLYSGHDVTLVNVMNSLNILDQTAKLPEYASALAFELHHSSLFKDDFEVKIVYYYNSDDKFPKELTIPNCDAPCSLTKFSASIKHLLLSDYDETCENTKPDCTSK</sequence>
<dbReference type="CDD" id="cd07061">
    <property type="entry name" value="HP_HAP_like"/>
    <property type="match status" value="1"/>
</dbReference>
<evidence type="ECO:0000256" key="2">
    <source>
        <dbReference type="SAM" id="Phobius"/>
    </source>
</evidence>
<organism evidence="3 4">
    <name type="scientific">Lucilia cuprina</name>
    <name type="common">Green bottle fly</name>
    <name type="synonym">Australian sheep blowfly</name>
    <dbReference type="NCBI Taxonomy" id="7375"/>
    <lineage>
        <taxon>Eukaryota</taxon>
        <taxon>Metazoa</taxon>
        <taxon>Ecdysozoa</taxon>
        <taxon>Arthropoda</taxon>
        <taxon>Hexapoda</taxon>
        <taxon>Insecta</taxon>
        <taxon>Pterygota</taxon>
        <taxon>Neoptera</taxon>
        <taxon>Endopterygota</taxon>
        <taxon>Diptera</taxon>
        <taxon>Brachycera</taxon>
        <taxon>Muscomorpha</taxon>
        <taxon>Oestroidea</taxon>
        <taxon>Calliphoridae</taxon>
        <taxon>Luciliinae</taxon>
        <taxon>Lucilia</taxon>
    </lineage>
</organism>
<dbReference type="STRING" id="7375.A0A0L0C0A7"/>
<keyword evidence="2" id="KW-0812">Transmembrane</keyword>
<feature type="transmembrane region" description="Helical" evidence="2">
    <location>
        <begin position="12"/>
        <end position="33"/>
    </location>
</feature>
<evidence type="ECO:0000313" key="3">
    <source>
        <dbReference type="EMBL" id="KNC24869.1"/>
    </source>
</evidence>
<evidence type="ECO:0000256" key="1">
    <source>
        <dbReference type="ARBA" id="ARBA00005375"/>
    </source>
</evidence>
<comment type="caution">
    <text evidence="3">The sequence shown here is derived from an EMBL/GenBank/DDBJ whole genome shotgun (WGS) entry which is preliminary data.</text>
</comment>
<keyword evidence="2" id="KW-1133">Transmembrane helix</keyword>
<dbReference type="OrthoDB" id="258392at2759"/>
<keyword evidence="4" id="KW-1185">Reference proteome</keyword>
<dbReference type="PANTHER" id="PTHR11567">
    <property type="entry name" value="ACID PHOSPHATASE-RELATED"/>
    <property type="match status" value="1"/>
</dbReference>
<protein>
    <recommendedName>
        <fullName evidence="5">Lysosomal acid phosphatase</fullName>
    </recommendedName>
</protein>
<dbReference type="InterPro" id="IPR029033">
    <property type="entry name" value="His_PPase_superfam"/>
</dbReference>
<dbReference type="Pfam" id="PF00328">
    <property type="entry name" value="His_Phos_2"/>
    <property type="match status" value="1"/>
</dbReference>
<evidence type="ECO:0008006" key="5">
    <source>
        <dbReference type="Google" id="ProtNLM"/>
    </source>
</evidence>
<dbReference type="Proteomes" id="UP000037069">
    <property type="component" value="Unassembled WGS sequence"/>
</dbReference>
<dbReference type="EMBL" id="JRES01001168">
    <property type="protein sequence ID" value="KNC24869.1"/>
    <property type="molecule type" value="Genomic_DNA"/>
</dbReference>
<accession>A0A0L0C0A7</accession>